<feature type="compositionally biased region" description="Polar residues" evidence="1">
    <location>
        <begin position="8"/>
        <end position="24"/>
    </location>
</feature>
<sequence length="219" mass="24202">MILIVNNLNGTRSSSGSQASTTLLRVSPSPKRSKHLTRRFFQVAPAVSTQKMHSPSPCPCTIHTHDPDLTAYAHAPTTPTETVSPKTSSGFSSICFQIYSDSKDYNAARPPFFHRLPVLSPHPHSIPTQGHYSSRRTTRNPQPLLSRIFFWSTSSSRTSIRRASYIAASHRIETDGIHSGILAYITPPSIAAQPRTVSDSEARPQRIHSFHSNSMQSNI</sequence>
<organism evidence="2 3">
    <name type="scientific">Favolaschia claudopus</name>
    <dbReference type="NCBI Taxonomy" id="2862362"/>
    <lineage>
        <taxon>Eukaryota</taxon>
        <taxon>Fungi</taxon>
        <taxon>Dikarya</taxon>
        <taxon>Basidiomycota</taxon>
        <taxon>Agaricomycotina</taxon>
        <taxon>Agaricomycetes</taxon>
        <taxon>Agaricomycetidae</taxon>
        <taxon>Agaricales</taxon>
        <taxon>Marasmiineae</taxon>
        <taxon>Mycenaceae</taxon>
        <taxon>Favolaschia</taxon>
    </lineage>
</organism>
<name>A0AAW0BFV4_9AGAR</name>
<accession>A0AAW0BFV4</accession>
<dbReference type="AlphaFoldDB" id="A0AAW0BFV4"/>
<comment type="caution">
    <text evidence="2">The sequence shown here is derived from an EMBL/GenBank/DDBJ whole genome shotgun (WGS) entry which is preliminary data.</text>
</comment>
<proteinExistence type="predicted"/>
<dbReference type="Proteomes" id="UP001362999">
    <property type="component" value="Unassembled WGS sequence"/>
</dbReference>
<feature type="region of interest" description="Disordered" evidence="1">
    <location>
        <begin position="8"/>
        <end position="31"/>
    </location>
</feature>
<evidence type="ECO:0000256" key="1">
    <source>
        <dbReference type="SAM" id="MobiDB-lite"/>
    </source>
</evidence>
<gene>
    <name evidence="2" type="ORF">R3P38DRAFT_1062428</name>
</gene>
<feature type="region of interest" description="Disordered" evidence="1">
    <location>
        <begin position="197"/>
        <end position="219"/>
    </location>
</feature>
<feature type="compositionally biased region" description="Polar residues" evidence="1">
    <location>
        <begin position="210"/>
        <end position="219"/>
    </location>
</feature>
<dbReference type="EMBL" id="JAWWNJ010000034">
    <property type="protein sequence ID" value="KAK7025168.1"/>
    <property type="molecule type" value="Genomic_DNA"/>
</dbReference>
<evidence type="ECO:0000313" key="3">
    <source>
        <dbReference type="Proteomes" id="UP001362999"/>
    </source>
</evidence>
<keyword evidence="3" id="KW-1185">Reference proteome</keyword>
<evidence type="ECO:0000313" key="2">
    <source>
        <dbReference type="EMBL" id="KAK7025168.1"/>
    </source>
</evidence>
<reference evidence="2 3" key="1">
    <citation type="journal article" date="2024" name="J Genomics">
        <title>Draft genome sequencing and assembly of Favolaschia claudopus CIRM-BRFM 2984 isolated from oak limbs.</title>
        <authorList>
            <person name="Navarro D."/>
            <person name="Drula E."/>
            <person name="Chaduli D."/>
            <person name="Cazenave R."/>
            <person name="Ahrendt S."/>
            <person name="Wang J."/>
            <person name="Lipzen A."/>
            <person name="Daum C."/>
            <person name="Barry K."/>
            <person name="Grigoriev I.V."/>
            <person name="Favel A."/>
            <person name="Rosso M.N."/>
            <person name="Martin F."/>
        </authorList>
    </citation>
    <scope>NUCLEOTIDE SEQUENCE [LARGE SCALE GENOMIC DNA]</scope>
    <source>
        <strain evidence="2 3">CIRM-BRFM 2984</strain>
    </source>
</reference>
<protein>
    <submittedName>
        <fullName evidence="2">Uncharacterized protein</fullName>
    </submittedName>
</protein>